<keyword evidence="6" id="KW-1185">Reference proteome</keyword>
<dbReference type="PANTHER" id="PTHR11699">
    <property type="entry name" value="ALDEHYDE DEHYDROGENASE-RELATED"/>
    <property type="match status" value="1"/>
</dbReference>
<sequence>MNAPTIYLQNALPAHRGLYYGGEWHDAANAAEEEIFSPSTGTSLGKVAWAGSADVDAAVQQARLGFQAWRKISPLARASCLRQAAALVRQHGDELAAIDAADCGNPFRALKLDVGMAAHGLEYFAGLIAELKGQTLPMEDESLNYTVREPLGVVCRINAYNHPFMFAARGAAAVLAAGNSLIIKSPEQAPLSTLRLAELLGPLFPPGVFNVLSGGRECGEALTTHPGIAKIALIGSVPTGKAIARAAADTLKRVTLELGGKNALIAYPDADIDKVAEGAVAGMNFAWAGQSCGSTSRLFLHSSIHDAVVERIVEAARRIQPGIPTHPDTQMGCLVSQAQFDRVVSYINSGVEQGARLLTGGKRPQNPELAQGYFIEPTVFSEVTPDMQIARQEIFGPVMAIMRWQNEDAMFEAVNELDVGLTASIWTSDLIQAHRAAGRIEAGYIWINRSSKHFPGAPFGGYKQSGIGRDESLDELLDNTQIKNVNVNLEP</sequence>
<dbReference type="InterPro" id="IPR016162">
    <property type="entry name" value="Ald_DH_N"/>
</dbReference>
<evidence type="ECO:0000313" key="5">
    <source>
        <dbReference type="EMBL" id="MCB5363401.1"/>
    </source>
</evidence>
<comment type="caution">
    <text evidence="5">The sequence shown here is derived from an EMBL/GenBank/DDBJ whole genome shotgun (WGS) entry which is preliminary data.</text>
</comment>
<dbReference type="Pfam" id="PF00171">
    <property type="entry name" value="Aldedh"/>
    <property type="match status" value="1"/>
</dbReference>
<dbReference type="Gene3D" id="3.40.605.10">
    <property type="entry name" value="Aldehyde Dehydrogenase, Chain A, domain 1"/>
    <property type="match status" value="1"/>
</dbReference>
<name>A0ABS8CBI4_9BURK</name>
<dbReference type="InterPro" id="IPR016161">
    <property type="entry name" value="Ald_DH/histidinol_DH"/>
</dbReference>
<accession>A0ABS8CBI4</accession>
<dbReference type="SUPFAM" id="SSF53720">
    <property type="entry name" value="ALDH-like"/>
    <property type="match status" value="1"/>
</dbReference>
<comment type="similarity">
    <text evidence="3">Belongs to the aldehyde dehydrogenase family.</text>
</comment>
<evidence type="ECO:0000313" key="6">
    <source>
        <dbReference type="Proteomes" id="UP000776983"/>
    </source>
</evidence>
<dbReference type="Gene3D" id="3.40.309.10">
    <property type="entry name" value="Aldehyde Dehydrogenase, Chain A, domain 2"/>
    <property type="match status" value="1"/>
</dbReference>
<gene>
    <name evidence="5" type="ORF">H0484_06530</name>
</gene>
<dbReference type="InterPro" id="IPR015590">
    <property type="entry name" value="Aldehyde_DH_dom"/>
</dbReference>
<dbReference type="InterPro" id="IPR029510">
    <property type="entry name" value="Ald_DH_CS_GLU"/>
</dbReference>
<reference evidence="5 6" key="1">
    <citation type="submission" date="2020-07" db="EMBL/GenBank/DDBJ databases">
        <title>Pusillimonas sp. nov., isolated from poultry manure in Taiwan.</title>
        <authorList>
            <person name="Lin S.-Y."/>
            <person name="Tang Y.-S."/>
            <person name="Young C.-C."/>
        </authorList>
    </citation>
    <scope>NUCLEOTIDE SEQUENCE [LARGE SCALE GENOMIC DNA]</scope>
    <source>
        <strain evidence="5 6">CC-YST705</strain>
    </source>
</reference>
<evidence type="ECO:0000256" key="2">
    <source>
        <dbReference type="PROSITE-ProRule" id="PRU10007"/>
    </source>
</evidence>
<evidence type="ECO:0000256" key="3">
    <source>
        <dbReference type="RuleBase" id="RU003345"/>
    </source>
</evidence>
<dbReference type="Proteomes" id="UP000776983">
    <property type="component" value="Unassembled WGS sequence"/>
</dbReference>
<feature type="active site" evidence="2">
    <location>
        <position position="257"/>
    </location>
</feature>
<dbReference type="PROSITE" id="PS00687">
    <property type="entry name" value="ALDEHYDE_DEHYDR_GLU"/>
    <property type="match status" value="1"/>
</dbReference>
<dbReference type="EMBL" id="JACDXW010000003">
    <property type="protein sequence ID" value="MCB5363401.1"/>
    <property type="molecule type" value="Genomic_DNA"/>
</dbReference>
<feature type="domain" description="Aldehyde dehydrogenase" evidence="4">
    <location>
        <begin position="25"/>
        <end position="485"/>
    </location>
</feature>
<evidence type="ECO:0000259" key="4">
    <source>
        <dbReference type="Pfam" id="PF00171"/>
    </source>
</evidence>
<protein>
    <submittedName>
        <fullName evidence="5">Aldehyde dehydrogenase family protein</fullName>
    </submittedName>
</protein>
<proteinExistence type="inferred from homology"/>
<dbReference type="InterPro" id="IPR016163">
    <property type="entry name" value="Ald_DH_C"/>
</dbReference>
<dbReference type="RefSeq" id="WP_226953751.1">
    <property type="nucleotide sequence ID" value="NZ_JACDXW010000003.1"/>
</dbReference>
<evidence type="ECO:0000256" key="1">
    <source>
        <dbReference type="ARBA" id="ARBA00023002"/>
    </source>
</evidence>
<keyword evidence="1 3" id="KW-0560">Oxidoreductase</keyword>
<organism evidence="5 6">
    <name type="scientific">Mesopusillimonas faecipullorum</name>
    <dbReference type="NCBI Taxonomy" id="2755040"/>
    <lineage>
        <taxon>Bacteria</taxon>
        <taxon>Pseudomonadati</taxon>
        <taxon>Pseudomonadota</taxon>
        <taxon>Betaproteobacteria</taxon>
        <taxon>Burkholderiales</taxon>
        <taxon>Alcaligenaceae</taxon>
        <taxon>Mesopusillimonas</taxon>
    </lineage>
</organism>